<dbReference type="Proteomes" id="UP000000715">
    <property type="component" value="Unplaced"/>
</dbReference>
<dbReference type="GeneID" id="101678933"/>
<dbReference type="AlphaFoldDB" id="A0A8U0S442"/>
<evidence type="ECO:0000313" key="3">
    <source>
        <dbReference type="RefSeq" id="XP_044936008.1"/>
    </source>
</evidence>
<keyword evidence="2" id="KW-1185">Reference proteome</keyword>
<feature type="region of interest" description="Disordered" evidence="1">
    <location>
        <begin position="122"/>
        <end position="142"/>
    </location>
</feature>
<protein>
    <submittedName>
        <fullName evidence="3">Vegetative cell wall protein gp1-like</fullName>
    </submittedName>
</protein>
<gene>
    <name evidence="3" type="primary">LOC101678933</name>
</gene>
<feature type="compositionally biased region" description="Pro residues" evidence="1">
    <location>
        <begin position="61"/>
        <end position="70"/>
    </location>
</feature>
<feature type="compositionally biased region" description="Pro residues" evidence="1">
    <location>
        <begin position="127"/>
        <end position="137"/>
    </location>
</feature>
<dbReference type="KEGG" id="mpuf:101678933"/>
<evidence type="ECO:0000256" key="1">
    <source>
        <dbReference type="SAM" id="MobiDB-lite"/>
    </source>
</evidence>
<feature type="region of interest" description="Disordered" evidence="1">
    <location>
        <begin position="61"/>
        <end position="95"/>
    </location>
</feature>
<feature type="region of interest" description="Disordered" evidence="1">
    <location>
        <begin position="1"/>
        <end position="28"/>
    </location>
</feature>
<proteinExistence type="predicted"/>
<organism evidence="2 3">
    <name type="scientific">Mustela putorius furo</name>
    <name type="common">European domestic ferret</name>
    <name type="synonym">Mustela furo</name>
    <dbReference type="NCBI Taxonomy" id="9669"/>
    <lineage>
        <taxon>Eukaryota</taxon>
        <taxon>Metazoa</taxon>
        <taxon>Chordata</taxon>
        <taxon>Craniata</taxon>
        <taxon>Vertebrata</taxon>
        <taxon>Euteleostomi</taxon>
        <taxon>Mammalia</taxon>
        <taxon>Eutheria</taxon>
        <taxon>Laurasiatheria</taxon>
        <taxon>Carnivora</taxon>
        <taxon>Caniformia</taxon>
        <taxon>Musteloidea</taxon>
        <taxon>Mustelidae</taxon>
        <taxon>Mustelinae</taxon>
        <taxon>Mustela</taxon>
    </lineage>
</organism>
<name>A0A8U0S442_MUSPF</name>
<accession>A0A8U0S442</accession>
<dbReference type="RefSeq" id="XP_044936008.1">
    <property type="nucleotide sequence ID" value="XM_045080073.1"/>
</dbReference>
<reference evidence="3" key="1">
    <citation type="submission" date="2025-08" db="UniProtKB">
        <authorList>
            <consortium name="RefSeq"/>
        </authorList>
    </citation>
    <scope>IDENTIFICATION</scope>
    <source>
        <tissue evidence="3">Brain</tissue>
    </source>
</reference>
<evidence type="ECO:0000313" key="2">
    <source>
        <dbReference type="Proteomes" id="UP000000715"/>
    </source>
</evidence>
<sequence length="200" mass="20769">MRHSTAGHMVSSGTLEEGGSRGRHADSPSAMISCGRSARLPVPADLGLSVCLSVRLPACPPSPTPGPVPAERPGSLCAGSAPRQRRSAALSAARPCDRGPARPILVPARVLRPRPSAVLPAGLAPARPVPSRRPPAPSTHARPWFPLTFSSALKHVLTPRVRSGDTPAPSPLALRRTARRLSPARICFESGIPGSCPRGS</sequence>